<dbReference type="Gene3D" id="3.30.420.10">
    <property type="entry name" value="Ribonuclease H-like superfamily/Ribonuclease H"/>
    <property type="match status" value="1"/>
</dbReference>
<name>A0A9Q3I4I4_9BASI</name>
<protein>
    <recommendedName>
        <fullName evidence="3">Tc1-like transposase DDE domain-containing protein</fullName>
    </recommendedName>
</protein>
<evidence type="ECO:0008006" key="3">
    <source>
        <dbReference type="Google" id="ProtNLM"/>
    </source>
</evidence>
<dbReference type="InterPro" id="IPR036397">
    <property type="entry name" value="RNaseH_sf"/>
</dbReference>
<comment type="caution">
    <text evidence="1">The sequence shown here is derived from an EMBL/GenBank/DDBJ whole genome shotgun (WGS) entry which is preliminary data.</text>
</comment>
<evidence type="ECO:0000313" key="2">
    <source>
        <dbReference type="Proteomes" id="UP000765509"/>
    </source>
</evidence>
<keyword evidence="2" id="KW-1185">Reference proteome</keyword>
<organism evidence="1 2">
    <name type="scientific">Austropuccinia psidii MF-1</name>
    <dbReference type="NCBI Taxonomy" id="1389203"/>
    <lineage>
        <taxon>Eukaryota</taxon>
        <taxon>Fungi</taxon>
        <taxon>Dikarya</taxon>
        <taxon>Basidiomycota</taxon>
        <taxon>Pucciniomycotina</taxon>
        <taxon>Pucciniomycetes</taxon>
        <taxon>Pucciniales</taxon>
        <taxon>Sphaerophragmiaceae</taxon>
        <taxon>Austropuccinia</taxon>
    </lineage>
</organism>
<evidence type="ECO:0000313" key="1">
    <source>
        <dbReference type="EMBL" id="MBW0527723.1"/>
    </source>
</evidence>
<gene>
    <name evidence="1" type="ORF">O181_067438</name>
</gene>
<dbReference type="EMBL" id="AVOT02033768">
    <property type="protein sequence ID" value="MBW0527723.1"/>
    <property type="molecule type" value="Genomic_DNA"/>
</dbReference>
<proteinExistence type="predicted"/>
<dbReference type="OrthoDB" id="2753252at2759"/>
<sequence length="97" mass="11241">MGRHRLIFMEDNAPIHTETLSNKWPAHSPSLYPIENVWKIMNSSISKLYQSQTTYELQISIQSAWDNVPHGTLDNLLLFMKWRMEMVIAQNGGLTSH</sequence>
<dbReference type="Proteomes" id="UP000765509">
    <property type="component" value="Unassembled WGS sequence"/>
</dbReference>
<reference evidence="1" key="1">
    <citation type="submission" date="2021-03" db="EMBL/GenBank/DDBJ databases">
        <title>Draft genome sequence of rust myrtle Austropuccinia psidii MF-1, a brazilian biotype.</title>
        <authorList>
            <person name="Quecine M.C."/>
            <person name="Pachon D.M.R."/>
            <person name="Bonatelli M.L."/>
            <person name="Correr F.H."/>
            <person name="Franceschini L.M."/>
            <person name="Leite T.F."/>
            <person name="Margarido G.R.A."/>
            <person name="Almeida C.A."/>
            <person name="Ferrarezi J.A."/>
            <person name="Labate C.A."/>
        </authorList>
    </citation>
    <scope>NUCLEOTIDE SEQUENCE</scope>
    <source>
        <strain evidence="1">MF-1</strain>
    </source>
</reference>
<accession>A0A9Q3I4I4</accession>
<dbReference type="AlphaFoldDB" id="A0A9Q3I4I4"/>
<dbReference type="GO" id="GO:0003676">
    <property type="term" value="F:nucleic acid binding"/>
    <property type="evidence" value="ECO:0007669"/>
    <property type="project" value="InterPro"/>
</dbReference>